<evidence type="ECO:0000256" key="7">
    <source>
        <dbReference type="ARBA" id="ARBA00022777"/>
    </source>
</evidence>
<dbReference type="GO" id="GO:0005886">
    <property type="term" value="C:plasma membrane"/>
    <property type="evidence" value="ECO:0007669"/>
    <property type="project" value="UniProtKB-SubCell"/>
</dbReference>
<comment type="catalytic activity">
    <reaction evidence="11 13">
        <text>L-threonyl-[protein] + ATP = O-phospho-L-threonyl-[protein] + ADP + H(+)</text>
        <dbReference type="Rhea" id="RHEA:46608"/>
        <dbReference type="Rhea" id="RHEA-COMP:11060"/>
        <dbReference type="Rhea" id="RHEA-COMP:11605"/>
        <dbReference type="ChEBI" id="CHEBI:15378"/>
        <dbReference type="ChEBI" id="CHEBI:30013"/>
        <dbReference type="ChEBI" id="CHEBI:30616"/>
        <dbReference type="ChEBI" id="CHEBI:61977"/>
        <dbReference type="ChEBI" id="CHEBI:456216"/>
        <dbReference type="EC" id="2.7.11.1"/>
    </reaction>
</comment>
<comment type="subcellular location">
    <subcellularLocation>
        <location evidence="1">Cell membrane</location>
        <topology evidence="1">Single-pass type I membrane protein</topology>
    </subcellularLocation>
</comment>
<gene>
    <name evidence="14" type="ORF">Lalb_Chr19g0134591</name>
</gene>
<dbReference type="InterPro" id="IPR003609">
    <property type="entry name" value="Pan_app"/>
</dbReference>
<evidence type="ECO:0000256" key="8">
    <source>
        <dbReference type="ARBA" id="ARBA00022840"/>
    </source>
</evidence>
<keyword evidence="10" id="KW-0325">Glycoprotein</keyword>
<keyword evidence="2" id="KW-0472">Membrane</keyword>
<dbReference type="PROSITE" id="PS50011">
    <property type="entry name" value="PROTEIN_KINASE_DOM"/>
    <property type="match status" value="1"/>
</dbReference>
<dbReference type="FunFam" id="2.90.10.10:FF:000005">
    <property type="entry name" value="G-type lectin S-receptor-like serine/threonine-protein kinase"/>
    <property type="match status" value="1"/>
</dbReference>
<sequence length="849" mass="94719">MKLQDSSFGLFNLLIMLSLTLLQSTDAITYNETLQMGQSIRISDTIVSAKGNFELGFFTEENSTEYFVGTWFKKIPGKKIVWVANRNHEFTDSSAILTVYNDGNLVIMQDELLYFVTNISSKSNSTSTHAMLLDSGNLVLLDDLTLEILWQSFNYPTHTLLPGMNIGVDSVSGYPWSLISWTSANDPHPGIFSLEVVENLNSWLLVIKRNSDKYWIGDQLSNFTLGSFERNSNAFMDKLRGTFFITWQGEYGSLLVLEVSGDLNQLSWSDNDKQWISIQSSKCGTRGLCGNFGVCNPQAMITCDCVPGFEPNDSSSGIEGNTSAGCKRKKPLLCSNTSSDGSTDGFKLIKAVEFLTNDLFVLNTSNALVCQRTCYENCSCLAYAYNSQSECLLWYDHVLDLKNISVDAGYADNQFPSFFLKLAASEIKDELNPGNNLGYKSNNSSKKLSKIGIISVAVAAMLILGLFVYFYYKWKKLRGSGEDLLLFDVGMGMKVESSDHNEADKIAKVDKREVKLPFFSFASVSSATDNFSAENKLGEGGFGPVYKGKLLNGDEVAVKRLSKRSGQGWDELKNEAMLIAKLQHNNLVRLLGCCIERDEKMLIYELMPNKSLDFILFDASKSMMLDWETRVRIIEGIAQGLLYLHQYSRLRIIHRDLKASNILLDIEMNPKISDFGMARMFGGNEVQANTNRIVGTYGYMSPEYALEGLFSVKSDVFSFGVLFLEIMTGKKNTGFYNMNSLNLLGYAWGLWTSGRTIEMMDPVLKEASKMQNLMIRYVNIAFLCVQEYPADRPVMSDVVSMLSNESVVLPCPKPPAFLNMRGTKISSSVGSSTENVSVNIMSATIMQAR</sequence>
<evidence type="ECO:0000313" key="15">
    <source>
        <dbReference type="Proteomes" id="UP000447434"/>
    </source>
</evidence>
<dbReference type="PROSITE" id="PS50927">
    <property type="entry name" value="BULB_LECTIN"/>
    <property type="match status" value="1"/>
</dbReference>
<dbReference type="Pfam" id="PF08276">
    <property type="entry name" value="PAN_2"/>
    <property type="match status" value="1"/>
</dbReference>
<keyword evidence="2" id="KW-1003">Cell membrane</keyword>
<evidence type="ECO:0000256" key="11">
    <source>
        <dbReference type="ARBA" id="ARBA00047899"/>
    </source>
</evidence>
<dbReference type="SMART" id="SM00220">
    <property type="entry name" value="S_TKc"/>
    <property type="match status" value="1"/>
</dbReference>
<organism evidence="14 15">
    <name type="scientific">Lupinus albus</name>
    <name type="common">White lupine</name>
    <name type="synonym">Lupinus termis</name>
    <dbReference type="NCBI Taxonomy" id="3870"/>
    <lineage>
        <taxon>Eukaryota</taxon>
        <taxon>Viridiplantae</taxon>
        <taxon>Streptophyta</taxon>
        <taxon>Embryophyta</taxon>
        <taxon>Tracheophyta</taxon>
        <taxon>Spermatophyta</taxon>
        <taxon>Magnoliopsida</taxon>
        <taxon>eudicotyledons</taxon>
        <taxon>Gunneridae</taxon>
        <taxon>Pentapetalae</taxon>
        <taxon>rosids</taxon>
        <taxon>fabids</taxon>
        <taxon>Fabales</taxon>
        <taxon>Fabaceae</taxon>
        <taxon>Papilionoideae</taxon>
        <taxon>50 kb inversion clade</taxon>
        <taxon>genistoids sensu lato</taxon>
        <taxon>core genistoids</taxon>
        <taxon>Genisteae</taxon>
        <taxon>Lupinus</taxon>
    </lineage>
</organism>
<dbReference type="PANTHER" id="PTHR27002:SF1075">
    <property type="entry name" value="RECEPTOR-LIKE SERINE_THREONINE-PROTEIN KINASE"/>
    <property type="match status" value="1"/>
</dbReference>
<name>A0A6A5NBZ8_LUPAL</name>
<dbReference type="SMART" id="SM00473">
    <property type="entry name" value="PAN_AP"/>
    <property type="match status" value="1"/>
</dbReference>
<keyword evidence="8 13" id="KW-0067">ATP-binding</keyword>
<dbReference type="InterPro" id="IPR000719">
    <property type="entry name" value="Prot_kinase_dom"/>
</dbReference>
<dbReference type="SUPFAM" id="SSF51110">
    <property type="entry name" value="alpha-D-mannose-specific plant lectins"/>
    <property type="match status" value="1"/>
</dbReference>
<evidence type="ECO:0000313" key="14">
    <source>
        <dbReference type="EMBL" id="KAE9592947.1"/>
    </source>
</evidence>
<comment type="similarity">
    <text evidence="13">Belongs to the protein kinase superfamily. Ser/Thr protein kinase family.</text>
</comment>
<dbReference type="EC" id="2.7.11.1" evidence="13"/>
<dbReference type="InterPro" id="IPR024171">
    <property type="entry name" value="SRK-like_kinase"/>
</dbReference>
<keyword evidence="4 13" id="KW-0808">Transferase</keyword>
<dbReference type="Proteomes" id="UP000447434">
    <property type="component" value="Chromosome 19"/>
</dbReference>
<dbReference type="Pfam" id="PF00954">
    <property type="entry name" value="S_locus_glycop"/>
    <property type="match status" value="1"/>
</dbReference>
<dbReference type="CDD" id="cd01098">
    <property type="entry name" value="PAN_AP_plant"/>
    <property type="match status" value="1"/>
</dbReference>
<keyword evidence="6 13" id="KW-0547">Nucleotide-binding</keyword>
<dbReference type="PROSITE" id="PS00108">
    <property type="entry name" value="PROTEIN_KINASE_ST"/>
    <property type="match status" value="1"/>
</dbReference>
<evidence type="ECO:0000256" key="1">
    <source>
        <dbReference type="ARBA" id="ARBA00004251"/>
    </source>
</evidence>
<dbReference type="Gene3D" id="3.30.200.20">
    <property type="entry name" value="Phosphorylase Kinase, domain 1"/>
    <property type="match status" value="1"/>
</dbReference>
<dbReference type="Pfam" id="PF01453">
    <property type="entry name" value="B_lectin"/>
    <property type="match status" value="1"/>
</dbReference>
<dbReference type="InterPro" id="IPR036426">
    <property type="entry name" value="Bulb-type_lectin_dom_sf"/>
</dbReference>
<dbReference type="InterPro" id="IPR000858">
    <property type="entry name" value="S_locus_glycoprot_dom"/>
</dbReference>
<dbReference type="PIRSF" id="PIRSF000641">
    <property type="entry name" value="SRK"/>
    <property type="match status" value="1"/>
</dbReference>
<evidence type="ECO:0000256" key="5">
    <source>
        <dbReference type="ARBA" id="ARBA00022729"/>
    </source>
</evidence>
<dbReference type="Gene3D" id="1.10.510.10">
    <property type="entry name" value="Transferase(Phosphotransferase) domain 1"/>
    <property type="match status" value="1"/>
</dbReference>
<dbReference type="CDD" id="cd00028">
    <property type="entry name" value="B_lectin"/>
    <property type="match status" value="1"/>
</dbReference>
<dbReference type="FunFam" id="3.30.200.20:FF:000951">
    <property type="entry name" value="Uncharacterized protein"/>
    <property type="match status" value="1"/>
</dbReference>
<dbReference type="CDD" id="cd00053">
    <property type="entry name" value="EGF"/>
    <property type="match status" value="1"/>
</dbReference>
<evidence type="ECO:0000256" key="9">
    <source>
        <dbReference type="ARBA" id="ARBA00023157"/>
    </source>
</evidence>
<evidence type="ECO:0000256" key="13">
    <source>
        <dbReference type="PIRNR" id="PIRNR000641"/>
    </source>
</evidence>
<proteinExistence type="inferred from homology"/>
<keyword evidence="7 13" id="KW-0418">Kinase</keyword>
<evidence type="ECO:0000256" key="12">
    <source>
        <dbReference type="ARBA" id="ARBA00048679"/>
    </source>
</evidence>
<dbReference type="CDD" id="cd14066">
    <property type="entry name" value="STKc_IRAK"/>
    <property type="match status" value="1"/>
</dbReference>
<comment type="caution">
    <text evidence="14">The sequence shown here is derived from an EMBL/GenBank/DDBJ whole genome shotgun (WGS) entry which is preliminary data.</text>
</comment>
<comment type="catalytic activity">
    <reaction evidence="12 13">
        <text>L-seryl-[protein] + ATP = O-phospho-L-seryl-[protein] + ADP + H(+)</text>
        <dbReference type="Rhea" id="RHEA:17989"/>
        <dbReference type="Rhea" id="RHEA-COMP:9863"/>
        <dbReference type="Rhea" id="RHEA-COMP:11604"/>
        <dbReference type="ChEBI" id="CHEBI:15378"/>
        <dbReference type="ChEBI" id="CHEBI:29999"/>
        <dbReference type="ChEBI" id="CHEBI:30616"/>
        <dbReference type="ChEBI" id="CHEBI:83421"/>
        <dbReference type="ChEBI" id="CHEBI:456216"/>
        <dbReference type="EC" id="2.7.11.1"/>
    </reaction>
</comment>
<reference evidence="15" key="1">
    <citation type="journal article" date="2020" name="Nat. Commun.">
        <title>Genome sequence of the cluster root forming white lupin.</title>
        <authorList>
            <person name="Hufnagel B."/>
            <person name="Marques A."/>
            <person name="Soriano A."/>
            <person name="Marques L."/>
            <person name="Divol F."/>
            <person name="Doumas P."/>
            <person name="Sallet E."/>
            <person name="Mancinotti D."/>
            <person name="Carrere S."/>
            <person name="Marande W."/>
            <person name="Arribat S."/>
            <person name="Keller J."/>
            <person name="Huneau C."/>
            <person name="Blein T."/>
            <person name="Aime D."/>
            <person name="Laguerre M."/>
            <person name="Taylor J."/>
            <person name="Schubert V."/>
            <person name="Nelson M."/>
            <person name="Geu-Flores F."/>
            <person name="Crespi M."/>
            <person name="Gallardo-Guerrero K."/>
            <person name="Delaux P.-M."/>
            <person name="Salse J."/>
            <person name="Berges H."/>
            <person name="Guyot R."/>
            <person name="Gouzy J."/>
            <person name="Peret B."/>
        </authorList>
    </citation>
    <scope>NUCLEOTIDE SEQUENCE [LARGE SCALE GENOMIC DNA]</scope>
    <source>
        <strain evidence="15">cv. Amiga</strain>
    </source>
</reference>
<dbReference type="GO" id="GO:0004674">
    <property type="term" value="F:protein serine/threonine kinase activity"/>
    <property type="evidence" value="ECO:0007669"/>
    <property type="project" value="UniProtKB-KW"/>
</dbReference>
<dbReference type="InterPro" id="IPR001480">
    <property type="entry name" value="Bulb-type_lectin_dom"/>
</dbReference>
<evidence type="ECO:0000256" key="10">
    <source>
        <dbReference type="ARBA" id="ARBA00023180"/>
    </source>
</evidence>
<accession>A0A6A5NBZ8</accession>
<dbReference type="PROSITE" id="PS50948">
    <property type="entry name" value="PAN"/>
    <property type="match status" value="1"/>
</dbReference>
<dbReference type="GO" id="GO:0048544">
    <property type="term" value="P:recognition of pollen"/>
    <property type="evidence" value="ECO:0007669"/>
    <property type="project" value="InterPro"/>
</dbReference>
<evidence type="ECO:0000256" key="4">
    <source>
        <dbReference type="ARBA" id="ARBA00022679"/>
    </source>
</evidence>
<dbReference type="GO" id="GO:0005524">
    <property type="term" value="F:ATP binding"/>
    <property type="evidence" value="ECO:0007669"/>
    <property type="project" value="UniProtKB-KW"/>
</dbReference>
<dbReference type="Pfam" id="PF07714">
    <property type="entry name" value="PK_Tyr_Ser-Thr"/>
    <property type="match status" value="1"/>
</dbReference>
<keyword evidence="15" id="KW-1185">Reference proteome</keyword>
<keyword evidence="9" id="KW-1015">Disulfide bond</keyword>
<dbReference type="OrthoDB" id="4062651at2759"/>
<keyword evidence="3 13" id="KW-0723">Serine/threonine-protein kinase</keyword>
<evidence type="ECO:0000256" key="2">
    <source>
        <dbReference type="ARBA" id="ARBA00022475"/>
    </source>
</evidence>
<dbReference type="EMBL" id="WOCE01000019">
    <property type="protein sequence ID" value="KAE9592947.1"/>
    <property type="molecule type" value="Genomic_DNA"/>
</dbReference>
<dbReference type="InterPro" id="IPR008271">
    <property type="entry name" value="Ser/Thr_kinase_AS"/>
</dbReference>
<dbReference type="FunFam" id="1.10.510.10:FF:000060">
    <property type="entry name" value="G-type lectin S-receptor-like serine/threonine-protein kinase"/>
    <property type="match status" value="1"/>
</dbReference>
<evidence type="ECO:0000256" key="3">
    <source>
        <dbReference type="ARBA" id="ARBA00022527"/>
    </source>
</evidence>
<dbReference type="InterPro" id="IPR001245">
    <property type="entry name" value="Ser-Thr/Tyr_kinase_cat_dom"/>
</dbReference>
<dbReference type="PANTHER" id="PTHR27002">
    <property type="entry name" value="RECEPTOR-LIKE SERINE/THREONINE-PROTEIN KINASE SD1-8"/>
    <property type="match status" value="1"/>
</dbReference>
<evidence type="ECO:0000256" key="6">
    <source>
        <dbReference type="ARBA" id="ARBA00022741"/>
    </source>
</evidence>
<dbReference type="InterPro" id="IPR011009">
    <property type="entry name" value="Kinase-like_dom_sf"/>
</dbReference>
<dbReference type="AlphaFoldDB" id="A0A6A5NBZ8"/>
<dbReference type="SMART" id="SM00108">
    <property type="entry name" value="B_lectin"/>
    <property type="match status" value="1"/>
</dbReference>
<dbReference type="SUPFAM" id="SSF56112">
    <property type="entry name" value="Protein kinase-like (PK-like)"/>
    <property type="match status" value="1"/>
</dbReference>
<dbReference type="Gene3D" id="2.90.10.10">
    <property type="entry name" value="Bulb-type lectin domain"/>
    <property type="match status" value="1"/>
</dbReference>
<protein>
    <recommendedName>
        <fullName evidence="13">Receptor-like serine/threonine-protein kinase</fullName>
        <ecNumber evidence="13">2.7.11.1</ecNumber>
    </recommendedName>
</protein>
<keyword evidence="5" id="KW-0732">Signal</keyword>